<dbReference type="Proteomes" id="UP000479710">
    <property type="component" value="Unassembled WGS sequence"/>
</dbReference>
<keyword evidence="2" id="KW-1133">Transmembrane helix</keyword>
<protein>
    <submittedName>
        <fullName evidence="3">Uncharacterized protein</fullName>
    </submittedName>
</protein>
<accession>A0A6G1FB08</accession>
<gene>
    <name evidence="3" type="ORF">E2562_022539</name>
</gene>
<keyword evidence="4" id="KW-1185">Reference proteome</keyword>
<name>A0A6G1FB08_9ORYZ</name>
<keyword evidence="2" id="KW-0812">Transmembrane</keyword>
<evidence type="ECO:0000256" key="1">
    <source>
        <dbReference type="SAM" id="MobiDB-lite"/>
    </source>
</evidence>
<proteinExistence type="predicted"/>
<comment type="caution">
    <text evidence="3">The sequence shown here is derived from an EMBL/GenBank/DDBJ whole genome shotgun (WGS) entry which is preliminary data.</text>
</comment>
<evidence type="ECO:0000256" key="2">
    <source>
        <dbReference type="SAM" id="Phobius"/>
    </source>
</evidence>
<evidence type="ECO:0000313" key="3">
    <source>
        <dbReference type="EMBL" id="KAF0934025.1"/>
    </source>
</evidence>
<feature type="region of interest" description="Disordered" evidence="1">
    <location>
        <begin position="1"/>
        <end position="29"/>
    </location>
</feature>
<dbReference type="EMBL" id="SPHZ02000001">
    <property type="protein sequence ID" value="KAF0934025.1"/>
    <property type="molecule type" value="Genomic_DNA"/>
</dbReference>
<feature type="transmembrane region" description="Helical" evidence="2">
    <location>
        <begin position="52"/>
        <end position="69"/>
    </location>
</feature>
<dbReference type="AlphaFoldDB" id="A0A6G1FB08"/>
<evidence type="ECO:0000313" key="4">
    <source>
        <dbReference type="Proteomes" id="UP000479710"/>
    </source>
</evidence>
<keyword evidence="2" id="KW-0472">Membrane</keyword>
<reference evidence="3 4" key="1">
    <citation type="submission" date="2019-11" db="EMBL/GenBank/DDBJ databases">
        <title>Whole genome sequence of Oryza granulata.</title>
        <authorList>
            <person name="Li W."/>
        </authorList>
    </citation>
    <scope>NUCLEOTIDE SEQUENCE [LARGE SCALE GENOMIC DNA]</scope>
    <source>
        <strain evidence="4">cv. Menghai</strain>
        <tissue evidence="3">Leaf</tissue>
    </source>
</reference>
<sequence length="90" mass="9644">MEWEVRLRRRRADPSVADTSAGDVGSGVLHPTRVGPNAVGCAPGNNDDGDLAALHIVVFFCATPLWIWIDKEKKVEWLGGCEKGDEAGVG</sequence>
<organism evidence="3 4">
    <name type="scientific">Oryza meyeriana var. granulata</name>
    <dbReference type="NCBI Taxonomy" id="110450"/>
    <lineage>
        <taxon>Eukaryota</taxon>
        <taxon>Viridiplantae</taxon>
        <taxon>Streptophyta</taxon>
        <taxon>Embryophyta</taxon>
        <taxon>Tracheophyta</taxon>
        <taxon>Spermatophyta</taxon>
        <taxon>Magnoliopsida</taxon>
        <taxon>Liliopsida</taxon>
        <taxon>Poales</taxon>
        <taxon>Poaceae</taxon>
        <taxon>BOP clade</taxon>
        <taxon>Oryzoideae</taxon>
        <taxon>Oryzeae</taxon>
        <taxon>Oryzinae</taxon>
        <taxon>Oryza</taxon>
        <taxon>Oryza meyeriana</taxon>
    </lineage>
</organism>